<dbReference type="InterPro" id="IPR041479">
    <property type="entry name" value="TetR_CgmR_C"/>
</dbReference>
<keyword evidence="1 2" id="KW-0238">DNA-binding</keyword>
<reference evidence="4" key="1">
    <citation type="journal article" date="2015" name="Int. J. Syst. Evol. Microbiol.">
        <title>Rhizobium alvei sp. nov., isolated from a freshwater river.</title>
        <authorList>
            <person name="Sheu S.Y."/>
            <person name="Huang H.W."/>
            <person name="Young C.C."/>
            <person name="Chen W.M."/>
        </authorList>
    </citation>
    <scope>NUCLEOTIDE SEQUENCE</scope>
    <source>
        <strain evidence="4">TNR-22</strain>
    </source>
</reference>
<feature type="domain" description="HTH tetR-type" evidence="3">
    <location>
        <begin position="6"/>
        <end position="66"/>
    </location>
</feature>
<dbReference type="Proteomes" id="UP001174932">
    <property type="component" value="Unassembled WGS sequence"/>
</dbReference>
<evidence type="ECO:0000256" key="2">
    <source>
        <dbReference type="PROSITE-ProRule" id="PRU00335"/>
    </source>
</evidence>
<evidence type="ECO:0000313" key="5">
    <source>
        <dbReference type="Proteomes" id="UP001174932"/>
    </source>
</evidence>
<dbReference type="Gene3D" id="1.10.357.10">
    <property type="entry name" value="Tetracycline Repressor, domain 2"/>
    <property type="match status" value="1"/>
</dbReference>
<evidence type="ECO:0000313" key="4">
    <source>
        <dbReference type="EMBL" id="MDO6966600.1"/>
    </source>
</evidence>
<sequence>MARIRTIDNNALLDAAERIAIRDGAAALSIDAVAREAGISKSRVIYDYKSKSGLLSAILDRRLMMEEKRLETAVEAERDNANPELAGRIALARQAPAQEDRDIAVMLSAALPCQGPLQAKIRDFFTRNIAAVSAPARNPSLAIVAFLALHGMTSVEYLDVFHWSESERTALLTEIQKLSDAASTRDGSDTN</sequence>
<dbReference type="RefSeq" id="WP_304378524.1">
    <property type="nucleotide sequence ID" value="NZ_JAUOZU010000019.1"/>
</dbReference>
<comment type="caution">
    <text evidence="4">The sequence shown here is derived from an EMBL/GenBank/DDBJ whole genome shotgun (WGS) entry which is preliminary data.</text>
</comment>
<dbReference type="InterPro" id="IPR009057">
    <property type="entry name" value="Homeodomain-like_sf"/>
</dbReference>
<dbReference type="PROSITE" id="PS50977">
    <property type="entry name" value="HTH_TETR_2"/>
    <property type="match status" value="1"/>
</dbReference>
<accession>A0ABT8YSV3</accession>
<keyword evidence="5" id="KW-1185">Reference proteome</keyword>
<dbReference type="EMBL" id="JAUOZU010000019">
    <property type="protein sequence ID" value="MDO6966600.1"/>
    <property type="molecule type" value="Genomic_DNA"/>
</dbReference>
<proteinExistence type="predicted"/>
<evidence type="ECO:0000256" key="1">
    <source>
        <dbReference type="ARBA" id="ARBA00023125"/>
    </source>
</evidence>
<dbReference type="InterPro" id="IPR001647">
    <property type="entry name" value="HTH_TetR"/>
</dbReference>
<evidence type="ECO:0000259" key="3">
    <source>
        <dbReference type="PROSITE" id="PS50977"/>
    </source>
</evidence>
<feature type="DNA-binding region" description="H-T-H motif" evidence="2">
    <location>
        <begin position="29"/>
        <end position="48"/>
    </location>
</feature>
<reference evidence="4" key="2">
    <citation type="submission" date="2023-07" db="EMBL/GenBank/DDBJ databases">
        <authorList>
            <person name="Shen H."/>
        </authorList>
    </citation>
    <scope>NUCLEOTIDE SEQUENCE</scope>
    <source>
        <strain evidence="4">TNR-22</strain>
    </source>
</reference>
<gene>
    <name evidence="4" type="ORF">Q4481_21805</name>
</gene>
<dbReference type="Pfam" id="PF00440">
    <property type="entry name" value="TetR_N"/>
    <property type="match status" value="1"/>
</dbReference>
<dbReference type="Pfam" id="PF17937">
    <property type="entry name" value="TetR_C_28"/>
    <property type="match status" value="1"/>
</dbReference>
<organism evidence="4 5">
    <name type="scientific">Rhizobium alvei</name>
    <dbReference type="NCBI Taxonomy" id="1132659"/>
    <lineage>
        <taxon>Bacteria</taxon>
        <taxon>Pseudomonadati</taxon>
        <taxon>Pseudomonadota</taxon>
        <taxon>Alphaproteobacteria</taxon>
        <taxon>Hyphomicrobiales</taxon>
        <taxon>Rhizobiaceae</taxon>
        <taxon>Rhizobium/Agrobacterium group</taxon>
        <taxon>Rhizobium</taxon>
    </lineage>
</organism>
<name>A0ABT8YSV3_9HYPH</name>
<protein>
    <submittedName>
        <fullName evidence="4">Helix-turn-helix domain-containing protein</fullName>
    </submittedName>
</protein>
<dbReference type="SUPFAM" id="SSF46689">
    <property type="entry name" value="Homeodomain-like"/>
    <property type="match status" value="1"/>
</dbReference>